<dbReference type="Proteomes" id="UP000440004">
    <property type="component" value="Unassembled WGS sequence"/>
</dbReference>
<sequence length="179" mass="20512">MGIAIYAAVVSTITLVWTIIIQILEKVPRVKISANVYAGREALEGKGVLYADYAIGIRVTNKSIYDIYITQIYVKLAEKVDGDTKYMISPKKGNLEYPIQLKSRDQFIIAVELDTMWDLFRSSNNKDKKIRIMAMDTTDKEFKSNKIELNIRELMVLAEKNRKKYAGQALEDFAKTIEF</sequence>
<accession>A0A6A7KA96</accession>
<comment type="caution">
    <text evidence="2">The sequence shown here is derived from an EMBL/GenBank/DDBJ whole genome shotgun (WGS) entry which is preliminary data.</text>
</comment>
<feature type="transmembrane region" description="Helical" evidence="1">
    <location>
        <begin position="6"/>
        <end position="24"/>
    </location>
</feature>
<keyword evidence="1" id="KW-0812">Transmembrane</keyword>
<reference evidence="2 3" key="1">
    <citation type="submission" date="2019-10" db="EMBL/GenBank/DDBJ databases">
        <title>Alkalibaculum tamaniensis sp.nov., a new alkaliphilic acetogen, isolated on methoxylated aromatics from a mud volcano.</title>
        <authorList>
            <person name="Khomyakova M.A."/>
            <person name="Merkel A.Y."/>
            <person name="Bonch-Osmolovskaya E.A."/>
            <person name="Slobodkin A.I."/>
        </authorList>
    </citation>
    <scope>NUCLEOTIDE SEQUENCE [LARGE SCALE GENOMIC DNA]</scope>
    <source>
        <strain evidence="2 3">M08DMB</strain>
    </source>
</reference>
<dbReference type="EMBL" id="WHNX01000012">
    <property type="protein sequence ID" value="MPW25963.1"/>
    <property type="molecule type" value="Genomic_DNA"/>
</dbReference>
<gene>
    <name evidence="2" type="ORF">GC105_09185</name>
</gene>
<keyword evidence="3" id="KW-1185">Reference proteome</keyword>
<proteinExistence type="predicted"/>
<evidence type="ECO:0000313" key="3">
    <source>
        <dbReference type="Proteomes" id="UP000440004"/>
    </source>
</evidence>
<name>A0A6A7KA96_9FIRM</name>
<keyword evidence="1" id="KW-1133">Transmembrane helix</keyword>
<dbReference type="AlphaFoldDB" id="A0A6A7KA96"/>
<evidence type="ECO:0000256" key="1">
    <source>
        <dbReference type="SAM" id="Phobius"/>
    </source>
</evidence>
<dbReference type="RefSeq" id="WP_152803958.1">
    <property type="nucleotide sequence ID" value="NZ_WHNX01000012.1"/>
</dbReference>
<organism evidence="2 3">
    <name type="scientific">Alkalibaculum sporogenes</name>
    <dbReference type="NCBI Taxonomy" id="2655001"/>
    <lineage>
        <taxon>Bacteria</taxon>
        <taxon>Bacillati</taxon>
        <taxon>Bacillota</taxon>
        <taxon>Clostridia</taxon>
        <taxon>Eubacteriales</taxon>
        <taxon>Eubacteriaceae</taxon>
        <taxon>Alkalibaculum</taxon>
    </lineage>
</organism>
<evidence type="ECO:0000313" key="2">
    <source>
        <dbReference type="EMBL" id="MPW25963.1"/>
    </source>
</evidence>
<keyword evidence="1" id="KW-0472">Membrane</keyword>
<protein>
    <submittedName>
        <fullName evidence="2">Uncharacterized protein</fullName>
    </submittedName>
</protein>